<sequence length="307" mass="34119">MNATMPAVKTLAEQPYFEAHKNREGGFEFPFYTAAVEAEAEGYAVPPHWHYHTELLIFAEGSADVLAGNRTVRASAGDLLLIPPCGVHAVTVAPGERSRHYVIGFDPDLLAPMPALLVNVKYVLPHSSDAFLHLHTGALEADGVAGIYRQAEELLTEYGRRAPAFELAITAGIYRLLGGLIRALPGLGLEGNAPGTDRFRFRLRDTLAYIDAHSHEQLTAADMARVSLMSYSHFAACFKRTMRTPFSAYLRFVRVRKAERLLLDPTRSITQIALETGFNDSSYFIKHFRFVRGITPLQYRKTVLQLA</sequence>
<evidence type="ECO:0000259" key="5">
    <source>
        <dbReference type="PROSITE" id="PS01124"/>
    </source>
</evidence>
<protein>
    <submittedName>
        <fullName evidence="6">AraC family transcriptional regulator</fullName>
    </submittedName>
</protein>
<evidence type="ECO:0000256" key="1">
    <source>
        <dbReference type="ARBA" id="ARBA00023015"/>
    </source>
</evidence>
<keyword evidence="1" id="KW-0805">Transcription regulation</keyword>
<name>A0A7X0RSL0_9BACL</name>
<dbReference type="PRINTS" id="PR00032">
    <property type="entry name" value="HTHARAC"/>
</dbReference>
<dbReference type="Gene3D" id="1.10.10.60">
    <property type="entry name" value="Homeodomain-like"/>
    <property type="match status" value="2"/>
</dbReference>
<reference evidence="6 7" key="1">
    <citation type="submission" date="2020-08" db="EMBL/GenBank/DDBJ databases">
        <title>Cohnella phylogeny.</title>
        <authorList>
            <person name="Dunlap C."/>
        </authorList>
    </citation>
    <scope>NUCLEOTIDE SEQUENCE [LARGE SCALE GENOMIC DNA]</scope>
    <source>
        <strain evidence="6 7">DSM 28246</strain>
    </source>
</reference>
<dbReference type="RefSeq" id="WP_185143118.1">
    <property type="nucleotide sequence ID" value="NZ_JACJVP010000023.1"/>
</dbReference>
<dbReference type="Pfam" id="PF12833">
    <property type="entry name" value="HTH_18"/>
    <property type="match status" value="1"/>
</dbReference>
<dbReference type="EMBL" id="JACJVP010000023">
    <property type="protein sequence ID" value="MBB6671640.1"/>
    <property type="molecule type" value="Genomic_DNA"/>
</dbReference>
<evidence type="ECO:0000256" key="3">
    <source>
        <dbReference type="ARBA" id="ARBA00023159"/>
    </source>
</evidence>
<dbReference type="Pfam" id="PF02311">
    <property type="entry name" value="AraC_binding"/>
    <property type="match status" value="1"/>
</dbReference>
<dbReference type="GO" id="GO:0003700">
    <property type="term" value="F:DNA-binding transcription factor activity"/>
    <property type="evidence" value="ECO:0007669"/>
    <property type="project" value="InterPro"/>
</dbReference>
<comment type="caution">
    <text evidence="6">The sequence shown here is derived from an EMBL/GenBank/DDBJ whole genome shotgun (WGS) entry which is preliminary data.</text>
</comment>
<dbReference type="InterPro" id="IPR009057">
    <property type="entry name" value="Homeodomain-like_sf"/>
</dbReference>
<evidence type="ECO:0000313" key="7">
    <source>
        <dbReference type="Proteomes" id="UP000547209"/>
    </source>
</evidence>
<dbReference type="InterPro" id="IPR018062">
    <property type="entry name" value="HTH_AraC-typ_CS"/>
</dbReference>
<dbReference type="GO" id="GO:0043565">
    <property type="term" value="F:sequence-specific DNA binding"/>
    <property type="evidence" value="ECO:0007669"/>
    <property type="project" value="InterPro"/>
</dbReference>
<feature type="domain" description="HTH araC/xylS-type" evidence="5">
    <location>
        <begin position="204"/>
        <end position="302"/>
    </location>
</feature>
<gene>
    <name evidence="6" type="ORF">H7C19_13195</name>
</gene>
<evidence type="ECO:0000256" key="4">
    <source>
        <dbReference type="ARBA" id="ARBA00023163"/>
    </source>
</evidence>
<keyword evidence="7" id="KW-1185">Reference proteome</keyword>
<accession>A0A7X0RSL0</accession>
<dbReference type="SMART" id="SM00342">
    <property type="entry name" value="HTH_ARAC"/>
    <property type="match status" value="1"/>
</dbReference>
<keyword evidence="4" id="KW-0804">Transcription</keyword>
<dbReference type="Gene3D" id="2.60.120.10">
    <property type="entry name" value="Jelly Rolls"/>
    <property type="match status" value="1"/>
</dbReference>
<evidence type="ECO:0000256" key="2">
    <source>
        <dbReference type="ARBA" id="ARBA00023125"/>
    </source>
</evidence>
<dbReference type="InterPro" id="IPR020449">
    <property type="entry name" value="Tscrpt_reg_AraC-type_HTH"/>
</dbReference>
<dbReference type="InterPro" id="IPR003313">
    <property type="entry name" value="AraC-bd"/>
</dbReference>
<dbReference type="Proteomes" id="UP000547209">
    <property type="component" value="Unassembled WGS sequence"/>
</dbReference>
<keyword evidence="3" id="KW-0010">Activator</keyword>
<keyword evidence="2" id="KW-0238">DNA-binding</keyword>
<dbReference type="InterPro" id="IPR014710">
    <property type="entry name" value="RmlC-like_jellyroll"/>
</dbReference>
<dbReference type="InterPro" id="IPR050204">
    <property type="entry name" value="AraC_XylS_family_regulators"/>
</dbReference>
<dbReference type="InterPro" id="IPR018060">
    <property type="entry name" value="HTH_AraC"/>
</dbReference>
<dbReference type="CDD" id="cd02208">
    <property type="entry name" value="cupin_RmlC-like"/>
    <property type="match status" value="1"/>
</dbReference>
<dbReference type="AlphaFoldDB" id="A0A7X0RSL0"/>
<organism evidence="6 7">
    <name type="scientific">Cohnella nanjingensis</name>
    <dbReference type="NCBI Taxonomy" id="1387779"/>
    <lineage>
        <taxon>Bacteria</taxon>
        <taxon>Bacillati</taxon>
        <taxon>Bacillota</taxon>
        <taxon>Bacilli</taxon>
        <taxon>Bacillales</taxon>
        <taxon>Paenibacillaceae</taxon>
        <taxon>Cohnella</taxon>
    </lineage>
</organism>
<dbReference type="PROSITE" id="PS00041">
    <property type="entry name" value="HTH_ARAC_FAMILY_1"/>
    <property type="match status" value="1"/>
</dbReference>
<dbReference type="InterPro" id="IPR037923">
    <property type="entry name" value="HTH-like"/>
</dbReference>
<dbReference type="PANTHER" id="PTHR46796">
    <property type="entry name" value="HTH-TYPE TRANSCRIPTIONAL ACTIVATOR RHAS-RELATED"/>
    <property type="match status" value="1"/>
</dbReference>
<proteinExistence type="predicted"/>
<dbReference type="PROSITE" id="PS01124">
    <property type="entry name" value="HTH_ARAC_FAMILY_2"/>
    <property type="match status" value="1"/>
</dbReference>
<dbReference type="SUPFAM" id="SSF51215">
    <property type="entry name" value="Regulatory protein AraC"/>
    <property type="match status" value="1"/>
</dbReference>
<evidence type="ECO:0000313" key="6">
    <source>
        <dbReference type="EMBL" id="MBB6671640.1"/>
    </source>
</evidence>
<dbReference type="SUPFAM" id="SSF46689">
    <property type="entry name" value="Homeodomain-like"/>
    <property type="match status" value="2"/>
</dbReference>